<evidence type="ECO:0000256" key="3">
    <source>
        <dbReference type="ARBA" id="ARBA00023125"/>
    </source>
</evidence>
<reference evidence="5 6" key="2">
    <citation type="journal article" date="2013" name="Biotechnol. Biofuels">
        <title>Global transcriptome analysis of Clostridium thermocellum ATCC 27405 during growth on dilute acid pretreated Populus and switchgrass.</title>
        <authorList>
            <person name="Wilson C.M."/>
            <person name="Rodriguez M.Jr."/>
            <person name="Johnson C.M."/>
            <person name="Martin S.L."/>
            <person name="Chu T.M."/>
            <person name="Wolfinger R.D."/>
            <person name="Hauser L.J."/>
            <person name="Land M.L."/>
            <person name="Klingeman D.M."/>
            <person name="Syed M.H."/>
            <person name="Ragauskas A.J."/>
            <person name="Tschaplinski T.J."/>
            <person name="Mielenz J.R."/>
            <person name="Brown S.D."/>
        </authorList>
    </citation>
    <scope>NUCLEOTIDE SEQUENCE [LARGE SCALE GENOMIC DNA]</scope>
    <source>
        <strain evidence="6">ATCC 27405 / DSM 1237 / JCM 9322 / NBRC 103400 / NCIMB 10682 / NRRL B-4536 / VPI 7372</strain>
    </source>
</reference>
<evidence type="ECO:0000313" key="5">
    <source>
        <dbReference type="EMBL" id="ABN52380.1"/>
    </source>
</evidence>
<dbReference type="eggNOG" id="COG0732">
    <property type="taxonomic scope" value="Bacteria"/>
</dbReference>
<reference evidence="6" key="1">
    <citation type="submission" date="2007-02" db="EMBL/GenBank/DDBJ databases">
        <title>Complete sequence of Clostridium thermocellum ATCC 27405.</title>
        <authorList>
            <consortium name="US DOE Joint Genome Institute"/>
            <person name="Copeland A."/>
            <person name="Lucas S."/>
            <person name="Lapidus A."/>
            <person name="Barry K."/>
            <person name="Detter J.C."/>
            <person name="Glavina del Rio T."/>
            <person name="Hammon N."/>
            <person name="Israni S."/>
            <person name="Dalin E."/>
            <person name="Tice H."/>
            <person name="Pitluck S."/>
            <person name="Chertkov O."/>
            <person name="Brettin T."/>
            <person name="Bruce D."/>
            <person name="Han C."/>
            <person name="Tapia R."/>
            <person name="Gilna P."/>
            <person name="Schmutz J."/>
            <person name="Larimer F."/>
            <person name="Land M."/>
            <person name="Hauser L."/>
            <person name="Kyrpides N."/>
            <person name="Mikhailova N."/>
            <person name="Wu J.H.D."/>
            <person name="Newcomb M."/>
            <person name="Richardson P."/>
        </authorList>
    </citation>
    <scope>NUCLEOTIDE SEQUENCE [LARGE SCALE GENOMIC DNA]</scope>
    <source>
        <strain evidence="6">ATCC 27405 / DSM 1237 / JCM 9322 / NBRC 103400 / NCIMB 10682 / NRRL B-4536 / VPI 7372</strain>
    </source>
</reference>
<dbReference type="InterPro" id="IPR044946">
    <property type="entry name" value="Restrct_endonuc_typeI_TRD_sf"/>
</dbReference>
<comment type="similarity">
    <text evidence="1">Belongs to the type-I restriction system S methylase family.</text>
</comment>
<evidence type="ECO:0000259" key="4">
    <source>
        <dbReference type="Pfam" id="PF01420"/>
    </source>
</evidence>
<dbReference type="PANTHER" id="PTHR30408:SF12">
    <property type="entry name" value="TYPE I RESTRICTION ENZYME MJAVIII SPECIFICITY SUBUNIT"/>
    <property type="match status" value="1"/>
</dbReference>
<dbReference type="InterPro" id="IPR052021">
    <property type="entry name" value="Type-I_RS_S_subunit"/>
</dbReference>
<dbReference type="GO" id="GO:0009307">
    <property type="term" value="P:DNA restriction-modification system"/>
    <property type="evidence" value="ECO:0007669"/>
    <property type="project" value="UniProtKB-KW"/>
</dbReference>
<proteinExistence type="inferred from homology"/>
<dbReference type="KEGG" id="cth:Cthe_1148"/>
<dbReference type="STRING" id="203119.Cthe_1148"/>
<evidence type="ECO:0000256" key="1">
    <source>
        <dbReference type="ARBA" id="ARBA00010923"/>
    </source>
</evidence>
<dbReference type="EMBL" id="CP000568">
    <property type="protein sequence ID" value="ABN52380.1"/>
    <property type="molecule type" value="Genomic_DNA"/>
</dbReference>
<dbReference type="Pfam" id="PF01420">
    <property type="entry name" value="Methylase_S"/>
    <property type="match status" value="1"/>
</dbReference>
<dbReference type="GeneID" id="35805868"/>
<dbReference type="InterPro" id="IPR000055">
    <property type="entry name" value="Restrct_endonuc_typeI_TRD"/>
</dbReference>
<dbReference type="RefSeq" id="WP_011838004.1">
    <property type="nucleotide sequence ID" value="NC_009012.1"/>
</dbReference>
<accession>A3DEK1</accession>
<keyword evidence="6" id="KW-1185">Reference proteome</keyword>
<dbReference type="HOGENOM" id="CLU_646767_0_0_9"/>
<keyword evidence="2" id="KW-0680">Restriction system</keyword>
<organism evidence="5 6">
    <name type="scientific">Acetivibrio thermocellus (strain ATCC 27405 / DSM 1237 / JCM 9322 / NBRC 103400 / NCIMB 10682 / NRRL B-4536 / VPI 7372)</name>
    <name type="common">Clostridium thermocellum</name>
    <dbReference type="NCBI Taxonomy" id="203119"/>
    <lineage>
        <taxon>Bacteria</taxon>
        <taxon>Bacillati</taxon>
        <taxon>Bacillota</taxon>
        <taxon>Clostridia</taxon>
        <taxon>Eubacteriales</taxon>
        <taxon>Oscillospiraceae</taxon>
        <taxon>Acetivibrio</taxon>
    </lineage>
</organism>
<feature type="domain" description="Type I restriction modification DNA specificity" evidence="4">
    <location>
        <begin position="39"/>
        <end position="152"/>
    </location>
</feature>
<gene>
    <name evidence="5" type="ordered locus">Cthe_1148</name>
</gene>
<dbReference type="SUPFAM" id="SSF116734">
    <property type="entry name" value="DNA methylase specificity domain"/>
    <property type="match status" value="2"/>
</dbReference>
<dbReference type="Proteomes" id="UP000002145">
    <property type="component" value="Chromosome"/>
</dbReference>
<protein>
    <recommendedName>
        <fullName evidence="4">Type I restriction modification DNA specificity domain-containing protein</fullName>
    </recommendedName>
</protein>
<keyword evidence="3" id="KW-0238">DNA-binding</keyword>
<dbReference type="Gene3D" id="3.90.220.20">
    <property type="entry name" value="DNA methylase specificity domains"/>
    <property type="match status" value="2"/>
</dbReference>
<dbReference type="AlphaFoldDB" id="A3DEK1"/>
<sequence length="427" mass="49923">MNCVFITPDKMDGKRISYDYVVQQYEIQRLLQRRPLITLIDICKEITSGIRVKKEYYTDKNGYKIIAPGDIRNEVIYINELKVVQPEVVREKDIINNGDILITASGKSGQVIYVNEVLEGCVVTSDIIKITLRDRDKGIRLYKFLKSSIGQMLLNSIKIGILNKIFVEDVENLLIPEDFDTYQEDCSDDSTVYAEAEKLYRSAENIFYRVFDYKGEKKNLKHFYVTEYLDSHRLDPEYYSNFYTELYRVIHKNFDDVKWEELGELVEIKKADKPEISKNQKVKYFLLADIDPNFSIIKETHEDFYGNLSNRMRYIVRRGEIVTAKGGSATGTKGHATALITEKFDGLVTTDALYNLVPRRINPYYLLFLFKQPIILNQVNMFTKGTLYKLIQRNDFEKIKIPRLESSLEEQIVDKMMNYLSVLQNKF</sequence>
<dbReference type="GO" id="GO:0003677">
    <property type="term" value="F:DNA binding"/>
    <property type="evidence" value="ECO:0007669"/>
    <property type="project" value="UniProtKB-KW"/>
</dbReference>
<name>A3DEK1_ACET2</name>
<dbReference type="PANTHER" id="PTHR30408">
    <property type="entry name" value="TYPE-1 RESTRICTION ENZYME ECOKI SPECIFICITY PROTEIN"/>
    <property type="match status" value="1"/>
</dbReference>
<evidence type="ECO:0000313" key="6">
    <source>
        <dbReference type="Proteomes" id="UP000002145"/>
    </source>
</evidence>
<evidence type="ECO:0000256" key="2">
    <source>
        <dbReference type="ARBA" id="ARBA00022747"/>
    </source>
</evidence>